<dbReference type="AlphaFoldDB" id="M0CWC8"/>
<protein>
    <submittedName>
        <fullName evidence="1">Uncharacterized protein</fullName>
    </submittedName>
</protein>
<proteinExistence type="predicted"/>
<organism evidence="1 2">
    <name type="scientific">Halosimplex carlsbadense 2-9-1</name>
    <dbReference type="NCBI Taxonomy" id="797114"/>
    <lineage>
        <taxon>Archaea</taxon>
        <taxon>Methanobacteriati</taxon>
        <taxon>Methanobacteriota</taxon>
        <taxon>Stenosarchaea group</taxon>
        <taxon>Halobacteria</taxon>
        <taxon>Halobacteriales</taxon>
        <taxon>Haloarculaceae</taxon>
        <taxon>Halosimplex</taxon>
    </lineage>
</organism>
<dbReference type="Proteomes" id="UP000011626">
    <property type="component" value="Unassembled WGS sequence"/>
</dbReference>
<keyword evidence="2" id="KW-1185">Reference proteome</keyword>
<gene>
    <name evidence="1" type="ORF">C475_08461</name>
</gene>
<reference evidence="1 2" key="1">
    <citation type="journal article" date="2014" name="PLoS Genet.">
        <title>Phylogenetically driven sequencing of extremely halophilic archaea reveals strategies for static and dynamic osmo-response.</title>
        <authorList>
            <person name="Becker E.A."/>
            <person name="Seitzer P.M."/>
            <person name="Tritt A."/>
            <person name="Larsen D."/>
            <person name="Krusor M."/>
            <person name="Yao A.I."/>
            <person name="Wu D."/>
            <person name="Madern D."/>
            <person name="Eisen J.A."/>
            <person name="Darling A.E."/>
            <person name="Facciotti M.T."/>
        </authorList>
    </citation>
    <scope>NUCLEOTIDE SEQUENCE [LARGE SCALE GENOMIC DNA]</scope>
    <source>
        <strain evidence="1 2">2-9-1</strain>
    </source>
</reference>
<name>M0CWC8_9EURY</name>
<evidence type="ECO:0000313" key="2">
    <source>
        <dbReference type="Proteomes" id="UP000011626"/>
    </source>
</evidence>
<comment type="caution">
    <text evidence="1">The sequence shown here is derived from an EMBL/GenBank/DDBJ whole genome shotgun (WGS) entry which is preliminary data.</text>
</comment>
<dbReference type="OrthoDB" id="232854at2157"/>
<dbReference type="STRING" id="797114.C475_08461"/>
<sequence>MTGTALAVDAELVVENGGRSYRVWSEGDRLVLDAPSLTALRALGTVRDALPPGVAPDDRLTEAGLTVELQVRRAPVASLGEGVVGDPLGRELTGADAAVNPLGVLTAAVRALG</sequence>
<dbReference type="RefSeq" id="WP_006883368.1">
    <property type="nucleotide sequence ID" value="NZ_AOIU01000018.1"/>
</dbReference>
<evidence type="ECO:0000313" key="1">
    <source>
        <dbReference type="EMBL" id="ELZ26953.1"/>
    </source>
</evidence>
<dbReference type="EMBL" id="AOIU01000018">
    <property type="protein sequence ID" value="ELZ26953.1"/>
    <property type="molecule type" value="Genomic_DNA"/>
</dbReference>
<accession>M0CWC8</accession>